<organism evidence="2 3">
    <name type="scientific">Trichinella murrelli</name>
    <dbReference type="NCBI Taxonomy" id="144512"/>
    <lineage>
        <taxon>Eukaryota</taxon>
        <taxon>Metazoa</taxon>
        <taxon>Ecdysozoa</taxon>
        <taxon>Nematoda</taxon>
        <taxon>Enoplea</taxon>
        <taxon>Dorylaimia</taxon>
        <taxon>Trichinellida</taxon>
        <taxon>Trichinellidae</taxon>
        <taxon>Trichinella</taxon>
    </lineage>
</organism>
<keyword evidence="3" id="KW-1185">Reference proteome</keyword>
<protein>
    <submittedName>
        <fullName evidence="2">Uncharacterized protein</fullName>
    </submittedName>
</protein>
<feature type="transmembrane region" description="Helical" evidence="1">
    <location>
        <begin position="88"/>
        <end position="106"/>
    </location>
</feature>
<reference evidence="2 3" key="1">
    <citation type="submission" date="2015-01" db="EMBL/GenBank/DDBJ databases">
        <title>Evolution of Trichinella species and genotypes.</title>
        <authorList>
            <person name="Korhonen P.K."/>
            <person name="Edoardo P."/>
            <person name="Giuseppe L.R."/>
            <person name="Gasser R.B."/>
        </authorList>
    </citation>
    <scope>NUCLEOTIDE SEQUENCE [LARGE SCALE GENOMIC DNA]</scope>
    <source>
        <strain evidence="2">ISS417</strain>
    </source>
</reference>
<accession>A0A0V0TFL8</accession>
<evidence type="ECO:0000313" key="3">
    <source>
        <dbReference type="Proteomes" id="UP000055048"/>
    </source>
</evidence>
<keyword evidence="1" id="KW-0472">Membrane</keyword>
<sequence>MKFSYNKFKSTQSKAEESVDTRKTIIKLILKLYCNSGRDRLGSKTPHVMPHVKIIASSAILALHFIARSHLFRFQPRQRELMVHTSSLLCPSPYIGSTLVILYTLLGSMGQYGQNTDLYTQK</sequence>
<keyword evidence="1" id="KW-0812">Transmembrane</keyword>
<dbReference type="Proteomes" id="UP000055048">
    <property type="component" value="Unassembled WGS sequence"/>
</dbReference>
<gene>
    <name evidence="2" type="ORF">T05_904</name>
</gene>
<evidence type="ECO:0000256" key="1">
    <source>
        <dbReference type="SAM" id="Phobius"/>
    </source>
</evidence>
<name>A0A0V0TFL8_9BILA</name>
<dbReference type="OrthoDB" id="10462797at2759"/>
<comment type="caution">
    <text evidence="2">The sequence shown here is derived from an EMBL/GenBank/DDBJ whole genome shotgun (WGS) entry which is preliminary data.</text>
</comment>
<keyword evidence="1" id="KW-1133">Transmembrane helix</keyword>
<feature type="transmembrane region" description="Helical" evidence="1">
    <location>
        <begin position="48"/>
        <end position="67"/>
    </location>
</feature>
<proteinExistence type="predicted"/>
<dbReference type="AlphaFoldDB" id="A0A0V0TFL8"/>
<dbReference type="EMBL" id="JYDJ01000299">
    <property type="protein sequence ID" value="KRX37680.1"/>
    <property type="molecule type" value="Genomic_DNA"/>
</dbReference>
<evidence type="ECO:0000313" key="2">
    <source>
        <dbReference type="EMBL" id="KRX37680.1"/>
    </source>
</evidence>